<dbReference type="InterPro" id="IPR027387">
    <property type="entry name" value="Cytb/b6-like_sf"/>
</dbReference>
<keyword evidence="7" id="KW-0812">Transmembrane</keyword>
<evidence type="ECO:0000256" key="1">
    <source>
        <dbReference type="ARBA" id="ARBA00001971"/>
    </source>
</evidence>
<feature type="transmembrane region" description="Helical" evidence="7">
    <location>
        <begin position="122"/>
        <end position="145"/>
    </location>
</feature>
<feature type="transmembrane region" description="Helical" evidence="7">
    <location>
        <begin position="180"/>
        <end position="202"/>
    </location>
</feature>
<comment type="caution">
    <text evidence="9">The sequence shown here is derived from an EMBL/GenBank/DDBJ whole genome shotgun (WGS) entry which is preliminary data.</text>
</comment>
<evidence type="ECO:0000256" key="4">
    <source>
        <dbReference type="ARBA" id="ARBA00029351"/>
    </source>
</evidence>
<dbReference type="EMBL" id="BAAAQB010000025">
    <property type="protein sequence ID" value="GAA2132958.1"/>
    <property type="molecule type" value="Genomic_DNA"/>
</dbReference>
<dbReference type="Pfam" id="PF13631">
    <property type="entry name" value="Cytochrom_B_N_2"/>
    <property type="match status" value="1"/>
</dbReference>
<dbReference type="InterPro" id="IPR005797">
    <property type="entry name" value="Cyt_b/b6_N"/>
</dbReference>
<dbReference type="PANTHER" id="PTHR19271:SF16">
    <property type="entry name" value="CYTOCHROME B"/>
    <property type="match status" value="1"/>
</dbReference>
<keyword evidence="10" id="KW-1185">Reference proteome</keyword>
<reference evidence="9 10" key="1">
    <citation type="journal article" date="2019" name="Int. J. Syst. Evol. Microbiol.">
        <title>The Global Catalogue of Microorganisms (GCM) 10K type strain sequencing project: providing services to taxonomists for standard genome sequencing and annotation.</title>
        <authorList>
            <consortium name="The Broad Institute Genomics Platform"/>
            <consortium name="The Broad Institute Genome Sequencing Center for Infectious Disease"/>
            <person name="Wu L."/>
            <person name="Ma J."/>
        </authorList>
    </citation>
    <scope>NUCLEOTIDE SEQUENCE [LARGE SCALE GENOMIC DNA]</scope>
    <source>
        <strain evidence="9 10">JCM 15921</strain>
    </source>
</reference>
<evidence type="ECO:0000256" key="6">
    <source>
        <dbReference type="SAM" id="MobiDB-lite"/>
    </source>
</evidence>
<keyword evidence="7" id="KW-1133">Transmembrane helix</keyword>
<dbReference type="InterPro" id="IPR016174">
    <property type="entry name" value="Di-haem_cyt_TM"/>
</dbReference>
<dbReference type="PROSITE" id="PS51002">
    <property type="entry name" value="CYTB_NTER"/>
    <property type="match status" value="1"/>
</dbReference>
<evidence type="ECO:0000313" key="9">
    <source>
        <dbReference type="EMBL" id="GAA2132958.1"/>
    </source>
</evidence>
<dbReference type="RefSeq" id="WP_344364023.1">
    <property type="nucleotide sequence ID" value="NZ_BAAAQB010000025.1"/>
</dbReference>
<dbReference type="PANTHER" id="PTHR19271">
    <property type="entry name" value="CYTOCHROME B"/>
    <property type="match status" value="1"/>
</dbReference>
<evidence type="ECO:0000256" key="2">
    <source>
        <dbReference type="ARBA" id="ARBA00012951"/>
    </source>
</evidence>
<evidence type="ECO:0000259" key="8">
    <source>
        <dbReference type="PROSITE" id="PS51002"/>
    </source>
</evidence>
<evidence type="ECO:0000256" key="7">
    <source>
        <dbReference type="SAM" id="Phobius"/>
    </source>
</evidence>
<sequence>MTAQATPGPGTPVEEPDAHTWTGRARRWLLKKLPPDKLLPEDQPSYVASWAYVFGMGAIASLLWIVISGIVLGLNGPQWYHVSSLGHFVNSTHLWSVELFFIFMVVHLWLKFWMAAWRGGRVLTWITGVISFVVSIVAAFTGYLLQTNFDSQWIAFEAKDALNAVGVGAWFNVANVGQLFTWHITLLPLAVGAVVILHVLLVRVHGVVPPLEAAESDAQLLHNRPEPAELPEPTAPPETAESGGAVR</sequence>
<dbReference type="Gene3D" id="1.20.810.10">
    <property type="entry name" value="Cytochrome Bc1 Complex, Chain C"/>
    <property type="match status" value="1"/>
</dbReference>
<proteinExistence type="predicted"/>
<keyword evidence="7" id="KW-0472">Membrane</keyword>
<comment type="catalytic activity">
    <reaction evidence="4">
        <text>a quinol + 2 Fe(III)-[cytochrome c](out) = a quinone + 2 Fe(II)-[cytochrome c](out) + 2 H(+)(out)</text>
        <dbReference type="Rhea" id="RHEA:11484"/>
        <dbReference type="Rhea" id="RHEA-COMP:10350"/>
        <dbReference type="Rhea" id="RHEA-COMP:14399"/>
        <dbReference type="ChEBI" id="CHEBI:15378"/>
        <dbReference type="ChEBI" id="CHEBI:24646"/>
        <dbReference type="ChEBI" id="CHEBI:29033"/>
        <dbReference type="ChEBI" id="CHEBI:29034"/>
        <dbReference type="ChEBI" id="CHEBI:132124"/>
        <dbReference type="EC" id="7.1.1.8"/>
    </reaction>
</comment>
<evidence type="ECO:0000256" key="3">
    <source>
        <dbReference type="ARBA" id="ARBA00016116"/>
    </source>
</evidence>
<evidence type="ECO:0000313" key="10">
    <source>
        <dbReference type="Proteomes" id="UP001500102"/>
    </source>
</evidence>
<gene>
    <name evidence="9" type="ORF">GCM10009825_15540</name>
</gene>
<dbReference type="EC" id="7.1.1.8" evidence="2"/>
<name>A0ABN2YV86_9MICC</name>
<organism evidence="9 10">
    <name type="scientific">Arthrobacter humicola</name>
    <dbReference type="NCBI Taxonomy" id="409291"/>
    <lineage>
        <taxon>Bacteria</taxon>
        <taxon>Bacillati</taxon>
        <taxon>Actinomycetota</taxon>
        <taxon>Actinomycetes</taxon>
        <taxon>Micrococcales</taxon>
        <taxon>Micrococcaceae</taxon>
        <taxon>Arthrobacter</taxon>
    </lineage>
</organism>
<comment type="cofactor">
    <cofactor evidence="1">
        <name>heme</name>
        <dbReference type="ChEBI" id="CHEBI:30413"/>
    </cofactor>
</comment>
<accession>A0ABN2YV86</accession>
<dbReference type="SUPFAM" id="SSF81342">
    <property type="entry name" value="Transmembrane di-heme cytochromes"/>
    <property type="match status" value="1"/>
</dbReference>
<feature type="transmembrane region" description="Helical" evidence="7">
    <location>
        <begin position="92"/>
        <end position="110"/>
    </location>
</feature>
<dbReference type="Proteomes" id="UP001500102">
    <property type="component" value="Unassembled WGS sequence"/>
</dbReference>
<feature type="region of interest" description="Disordered" evidence="6">
    <location>
        <begin position="222"/>
        <end position="247"/>
    </location>
</feature>
<protein>
    <recommendedName>
        <fullName evidence="3">Cytochrome bc1 complex cytochrome b subunit</fullName>
        <ecNumber evidence="2">7.1.1.8</ecNumber>
    </recommendedName>
    <alternativeName>
        <fullName evidence="5">Cytochrome bc1 reductase complex subunit QcrB</fullName>
    </alternativeName>
</protein>
<feature type="domain" description="Cytochrome b/b6 N-terminal region profile" evidence="8">
    <location>
        <begin position="25"/>
        <end position="211"/>
    </location>
</feature>
<feature type="transmembrane region" description="Helical" evidence="7">
    <location>
        <begin position="47"/>
        <end position="72"/>
    </location>
</feature>
<evidence type="ECO:0000256" key="5">
    <source>
        <dbReference type="ARBA" id="ARBA00029568"/>
    </source>
</evidence>